<feature type="region of interest" description="Disordered" evidence="1">
    <location>
        <begin position="312"/>
        <end position="332"/>
    </location>
</feature>
<accession>A0ABD3N8Y5</accession>
<evidence type="ECO:0000313" key="3">
    <source>
        <dbReference type="EMBL" id="KAL3772412.1"/>
    </source>
</evidence>
<evidence type="ECO:0000313" key="4">
    <source>
        <dbReference type="Proteomes" id="UP001530293"/>
    </source>
</evidence>
<dbReference type="AlphaFoldDB" id="A0ABD3N8Y5"/>
<name>A0ABD3N8Y5_9STRA</name>
<feature type="chain" id="PRO_5044766558" evidence="2">
    <location>
        <begin position="28"/>
        <end position="424"/>
    </location>
</feature>
<gene>
    <name evidence="3" type="ORF">ACHAWU_005589</name>
</gene>
<evidence type="ECO:0000256" key="1">
    <source>
        <dbReference type="SAM" id="MobiDB-lite"/>
    </source>
</evidence>
<proteinExistence type="predicted"/>
<comment type="caution">
    <text evidence="3">The sequence shown here is derived from an EMBL/GenBank/DDBJ whole genome shotgun (WGS) entry which is preliminary data.</text>
</comment>
<keyword evidence="4" id="KW-1185">Reference proteome</keyword>
<dbReference type="EMBL" id="JALLBG020000011">
    <property type="protein sequence ID" value="KAL3772412.1"/>
    <property type="molecule type" value="Genomic_DNA"/>
</dbReference>
<feature type="compositionally biased region" description="Pro residues" evidence="1">
    <location>
        <begin position="210"/>
        <end position="232"/>
    </location>
</feature>
<reference evidence="3 4" key="1">
    <citation type="submission" date="2024-10" db="EMBL/GenBank/DDBJ databases">
        <title>Updated reference genomes for cyclostephanoid diatoms.</title>
        <authorList>
            <person name="Roberts W.R."/>
            <person name="Alverson A.J."/>
        </authorList>
    </citation>
    <scope>NUCLEOTIDE SEQUENCE [LARGE SCALE GENOMIC DNA]</scope>
    <source>
        <strain evidence="3 4">AJA232-27</strain>
    </source>
</reference>
<sequence>MKILPLAITRLLVAVAATAAASATADADEQYAIDPSDWLSQLSCTIDGGGGGQPSLVVVADETTCASTSDGSGQSCLWCDATSTIGSGLCISSDQKSMMSQYWDQYCINTDEQQQQQQQQEQHQEVSVSVAEGDWLSQLACNVDVSGQQPSLIDENTCSSTQDANGQACVWCDASSTIGSSGGLCVSSDQKTLLGQYWDQLCSADGSSSTPPPPPPPTPPPTPPPVPAPVPAPDNNNVPTELICTMDASSNVISDETTCVGQKDTNGNACVWCDVPILGGTCITADMKSAISFLCSSSSSTTLITTAEGKYLRGDANSNDNKDTGDDGKDNDSGWKTLDPTCLGNTNGLVGDKDDCTTQTDSNGNACIWCDAGNDVFGICATMEEKEYLGTYLNCDEKAAAEEDGVDTVEVGGGVDFDALFAVE</sequence>
<keyword evidence="2" id="KW-0732">Signal</keyword>
<evidence type="ECO:0000256" key="2">
    <source>
        <dbReference type="SAM" id="SignalP"/>
    </source>
</evidence>
<feature type="region of interest" description="Disordered" evidence="1">
    <location>
        <begin position="204"/>
        <end position="239"/>
    </location>
</feature>
<protein>
    <submittedName>
        <fullName evidence="3">Uncharacterized protein</fullName>
    </submittedName>
</protein>
<dbReference type="Proteomes" id="UP001530293">
    <property type="component" value="Unassembled WGS sequence"/>
</dbReference>
<feature type="signal peptide" evidence="2">
    <location>
        <begin position="1"/>
        <end position="27"/>
    </location>
</feature>
<organism evidence="3 4">
    <name type="scientific">Discostella pseudostelligera</name>
    <dbReference type="NCBI Taxonomy" id="259834"/>
    <lineage>
        <taxon>Eukaryota</taxon>
        <taxon>Sar</taxon>
        <taxon>Stramenopiles</taxon>
        <taxon>Ochrophyta</taxon>
        <taxon>Bacillariophyta</taxon>
        <taxon>Coscinodiscophyceae</taxon>
        <taxon>Thalassiosirophycidae</taxon>
        <taxon>Stephanodiscales</taxon>
        <taxon>Stephanodiscaceae</taxon>
        <taxon>Discostella</taxon>
    </lineage>
</organism>
<feature type="compositionally biased region" description="Basic and acidic residues" evidence="1">
    <location>
        <begin position="320"/>
        <end position="332"/>
    </location>
</feature>